<feature type="transmembrane region" description="Helical" evidence="1">
    <location>
        <begin position="34"/>
        <end position="52"/>
    </location>
</feature>
<comment type="caution">
    <text evidence="2">The sequence shown here is derived from an EMBL/GenBank/DDBJ whole genome shotgun (WGS) entry which is preliminary data.</text>
</comment>
<sequence length="105" mass="12135">LLLLLIFVDRSIQMAVHIMRSRVDKRLSILHLQWFYLLLLCFILYNSSFLLLHSPTIPHSPTELGSLHFLLLFLPSTSPSSQSKLRCCPLSKYIVLPPEIIIYSL</sequence>
<dbReference type="AlphaFoldDB" id="A0AAV5SGD0"/>
<reference evidence="2" key="1">
    <citation type="submission" date="2023-10" db="EMBL/GenBank/DDBJ databases">
        <title>Genome assembly of Pristionchus species.</title>
        <authorList>
            <person name="Yoshida K."/>
            <person name="Sommer R.J."/>
        </authorList>
    </citation>
    <scope>NUCLEOTIDE SEQUENCE</scope>
    <source>
        <strain evidence="2">RS0144</strain>
    </source>
</reference>
<accession>A0AAV5SGD0</accession>
<feature type="non-terminal residue" evidence="2">
    <location>
        <position position="105"/>
    </location>
</feature>
<proteinExistence type="predicted"/>
<protein>
    <submittedName>
        <fullName evidence="2">Uncharacterized protein</fullName>
    </submittedName>
</protein>
<evidence type="ECO:0000313" key="2">
    <source>
        <dbReference type="EMBL" id="GMS82422.1"/>
    </source>
</evidence>
<keyword evidence="3" id="KW-1185">Reference proteome</keyword>
<dbReference type="Proteomes" id="UP001432027">
    <property type="component" value="Unassembled WGS sequence"/>
</dbReference>
<name>A0AAV5SGD0_9BILA</name>
<evidence type="ECO:0000313" key="3">
    <source>
        <dbReference type="Proteomes" id="UP001432027"/>
    </source>
</evidence>
<keyword evidence="1" id="KW-1133">Transmembrane helix</keyword>
<evidence type="ECO:0000256" key="1">
    <source>
        <dbReference type="SAM" id="Phobius"/>
    </source>
</evidence>
<organism evidence="2 3">
    <name type="scientific">Pristionchus entomophagus</name>
    <dbReference type="NCBI Taxonomy" id="358040"/>
    <lineage>
        <taxon>Eukaryota</taxon>
        <taxon>Metazoa</taxon>
        <taxon>Ecdysozoa</taxon>
        <taxon>Nematoda</taxon>
        <taxon>Chromadorea</taxon>
        <taxon>Rhabditida</taxon>
        <taxon>Rhabditina</taxon>
        <taxon>Diplogasteromorpha</taxon>
        <taxon>Diplogasteroidea</taxon>
        <taxon>Neodiplogasteridae</taxon>
        <taxon>Pristionchus</taxon>
    </lineage>
</organism>
<keyword evidence="1" id="KW-0472">Membrane</keyword>
<gene>
    <name evidence="2" type="ORF">PENTCL1PPCAC_4597</name>
</gene>
<feature type="non-terminal residue" evidence="2">
    <location>
        <position position="1"/>
    </location>
</feature>
<keyword evidence="1" id="KW-0812">Transmembrane</keyword>
<dbReference type="EMBL" id="BTSX01000002">
    <property type="protein sequence ID" value="GMS82422.1"/>
    <property type="molecule type" value="Genomic_DNA"/>
</dbReference>